<sequence length="246" mass="27620">MEKTVCKPTIGILGAKGSVQLPWVCIPTHYANQSYVEAISKNGGTPLLLPPVSDETIWLQMCSLCDGFLFPGGEDVDPRIYNQEPLPPLGAVNIKTDRFWQWVYQYAKKNSLPVLGICRGLQLINAASGGTLYQDISMMPGNHQLHAQKLDRSYLMHQIHIESGSTLEKILKTNTIQTNTMHHQCVDKPGKGFKIAAQTNDNVIEALESEDGKTLLVQWHPEELTETEPRMNLLFRHLINLAKKQY</sequence>
<dbReference type="PANTHER" id="PTHR43235">
    <property type="entry name" value="GLUTAMINE AMIDOTRANSFERASE PB2B2.05-RELATED"/>
    <property type="match status" value="1"/>
</dbReference>
<dbReference type="CDD" id="cd01745">
    <property type="entry name" value="GATase1_2"/>
    <property type="match status" value="1"/>
</dbReference>
<dbReference type="Proteomes" id="UP000446866">
    <property type="component" value="Unassembled WGS sequence"/>
</dbReference>
<accession>A0A845QMM5</accession>
<evidence type="ECO:0000313" key="1">
    <source>
        <dbReference type="EMBL" id="NBH61947.1"/>
    </source>
</evidence>
<dbReference type="InterPro" id="IPR011697">
    <property type="entry name" value="Peptidase_C26"/>
</dbReference>
<protein>
    <submittedName>
        <fullName evidence="1">Gamma-glutamyl-gamma-aminobutyrate hydrolase family protein</fullName>
    </submittedName>
</protein>
<dbReference type="PROSITE" id="PS51273">
    <property type="entry name" value="GATASE_TYPE_1"/>
    <property type="match status" value="1"/>
</dbReference>
<dbReference type="EMBL" id="QXWK01000017">
    <property type="protein sequence ID" value="NBH61947.1"/>
    <property type="molecule type" value="Genomic_DNA"/>
</dbReference>
<name>A0A845QMM5_9FIRM</name>
<dbReference type="PANTHER" id="PTHR43235:SF1">
    <property type="entry name" value="GLUTAMINE AMIDOTRANSFERASE PB2B2.05-RELATED"/>
    <property type="match status" value="1"/>
</dbReference>
<dbReference type="GO" id="GO:0016811">
    <property type="term" value="F:hydrolase activity, acting on carbon-nitrogen (but not peptide) bonds, in linear amides"/>
    <property type="evidence" value="ECO:0007669"/>
    <property type="project" value="InterPro"/>
</dbReference>
<proteinExistence type="predicted"/>
<dbReference type="InterPro" id="IPR044668">
    <property type="entry name" value="PuuD-like"/>
</dbReference>
<dbReference type="Pfam" id="PF07722">
    <property type="entry name" value="Peptidase_C26"/>
    <property type="match status" value="1"/>
</dbReference>
<keyword evidence="1" id="KW-0378">Hydrolase</keyword>
<keyword evidence="2" id="KW-1185">Reference proteome</keyword>
<evidence type="ECO:0000313" key="2">
    <source>
        <dbReference type="Proteomes" id="UP000446866"/>
    </source>
</evidence>
<dbReference type="Gene3D" id="3.40.50.880">
    <property type="match status" value="1"/>
</dbReference>
<gene>
    <name evidence="1" type="ORF">D0435_09815</name>
</gene>
<comment type="caution">
    <text evidence="1">The sequence shown here is derived from an EMBL/GenBank/DDBJ whole genome shotgun (WGS) entry which is preliminary data.</text>
</comment>
<dbReference type="GO" id="GO:0005829">
    <property type="term" value="C:cytosol"/>
    <property type="evidence" value="ECO:0007669"/>
    <property type="project" value="TreeGrafter"/>
</dbReference>
<dbReference type="InterPro" id="IPR029062">
    <property type="entry name" value="Class_I_gatase-like"/>
</dbReference>
<dbReference type="AlphaFoldDB" id="A0A845QMM5"/>
<reference evidence="1 2" key="1">
    <citation type="submission" date="2018-08" db="EMBL/GenBank/DDBJ databases">
        <title>Murine metabolic-syndrome-specific gut microbial biobank.</title>
        <authorList>
            <person name="Liu C."/>
        </authorList>
    </citation>
    <scope>NUCLEOTIDE SEQUENCE [LARGE SCALE GENOMIC DNA]</scope>
    <source>
        <strain evidence="1 2">28</strain>
    </source>
</reference>
<organism evidence="1 2">
    <name type="scientific">Anaerotruncus colihominis</name>
    <dbReference type="NCBI Taxonomy" id="169435"/>
    <lineage>
        <taxon>Bacteria</taxon>
        <taxon>Bacillati</taxon>
        <taxon>Bacillota</taxon>
        <taxon>Clostridia</taxon>
        <taxon>Eubacteriales</taxon>
        <taxon>Oscillospiraceae</taxon>
        <taxon>Anaerotruncus</taxon>
    </lineage>
</organism>
<dbReference type="RefSeq" id="WP_160202228.1">
    <property type="nucleotide sequence ID" value="NZ_QXWK01000017.1"/>
</dbReference>
<dbReference type="SUPFAM" id="SSF52317">
    <property type="entry name" value="Class I glutamine amidotransferase-like"/>
    <property type="match status" value="1"/>
</dbReference>